<organism evidence="4 5">
    <name type="scientific">Tessaracoccus oleiagri</name>
    <dbReference type="NCBI Taxonomy" id="686624"/>
    <lineage>
        <taxon>Bacteria</taxon>
        <taxon>Bacillati</taxon>
        <taxon>Actinomycetota</taxon>
        <taxon>Actinomycetes</taxon>
        <taxon>Propionibacteriales</taxon>
        <taxon>Propionibacteriaceae</taxon>
        <taxon>Tessaracoccus</taxon>
    </lineage>
</organism>
<dbReference type="PRINTS" id="PR00080">
    <property type="entry name" value="SDRFAMILY"/>
</dbReference>
<keyword evidence="2" id="KW-0560">Oxidoreductase</keyword>
<evidence type="ECO:0000256" key="1">
    <source>
        <dbReference type="ARBA" id="ARBA00006484"/>
    </source>
</evidence>
<protein>
    <submittedName>
        <fullName evidence="4">3-hydroxybutyrate dehydrogenase</fullName>
    </submittedName>
</protein>
<dbReference type="EMBL" id="FNGP01000004">
    <property type="protein sequence ID" value="SDL66405.1"/>
    <property type="molecule type" value="Genomic_DNA"/>
</dbReference>
<sequence>MSIYENYHDGRRALVTGAASGIGRATAIKLAEAGAHVVAVDMNAEGLAALEAEVQGIEPITCDLSDYDAIGELPKDIDILVNVAGIQTVAPIQDFPVERFELIMRVMLHAPWYLIRQTVPHMYSKNWGRIVNLSSAHGLRASEFKSAYVTAKHGLEGLSKVVALEGAPYGVTSTTVNPAYVRTPLVEKQIADQAKVHNMPEDEVVAKIMLARAHVKRLIEPEEVAELALFLTGPASASMSGCSYPIDGAWTSY</sequence>
<accession>A0A1G9LYA7</accession>
<name>A0A1G9LYA7_9ACTN</name>
<proteinExistence type="inferred from homology"/>
<evidence type="ECO:0000256" key="2">
    <source>
        <dbReference type="ARBA" id="ARBA00023002"/>
    </source>
</evidence>
<dbReference type="PRINTS" id="PR00081">
    <property type="entry name" value="GDHRDH"/>
</dbReference>
<dbReference type="InterPro" id="IPR002347">
    <property type="entry name" value="SDR_fam"/>
</dbReference>
<dbReference type="PROSITE" id="PS00061">
    <property type="entry name" value="ADH_SHORT"/>
    <property type="match status" value="1"/>
</dbReference>
<dbReference type="FunFam" id="3.40.50.720:FF:000084">
    <property type="entry name" value="Short-chain dehydrogenase reductase"/>
    <property type="match status" value="1"/>
</dbReference>
<reference evidence="4 5" key="1">
    <citation type="submission" date="2016-10" db="EMBL/GenBank/DDBJ databases">
        <authorList>
            <person name="de Groot N.N."/>
        </authorList>
    </citation>
    <scope>NUCLEOTIDE SEQUENCE [LARGE SCALE GENOMIC DNA]</scope>
    <source>
        <strain evidence="4 5">CGMCC 1.9159</strain>
    </source>
</reference>
<dbReference type="PANTHER" id="PTHR42879:SF2">
    <property type="entry name" value="3-OXOACYL-[ACYL-CARRIER-PROTEIN] REDUCTASE FABG"/>
    <property type="match status" value="1"/>
</dbReference>
<dbReference type="STRING" id="686624.SAMN04488242_2378"/>
<dbReference type="Proteomes" id="UP000199475">
    <property type="component" value="Unassembled WGS sequence"/>
</dbReference>
<dbReference type="Gene3D" id="3.40.50.720">
    <property type="entry name" value="NAD(P)-binding Rossmann-like Domain"/>
    <property type="match status" value="1"/>
</dbReference>
<evidence type="ECO:0000313" key="4">
    <source>
        <dbReference type="EMBL" id="SDL66405.1"/>
    </source>
</evidence>
<evidence type="ECO:0000313" key="5">
    <source>
        <dbReference type="Proteomes" id="UP000199475"/>
    </source>
</evidence>
<gene>
    <name evidence="4" type="ORF">SAMN04488242_2378</name>
</gene>
<dbReference type="AlphaFoldDB" id="A0A1G9LYA7"/>
<dbReference type="SUPFAM" id="SSF51735">
    <property type="entry name" value="NAD(P)-binding Rossmann-fold domains"/>
    <property type="match status" value="1"/>
</dbReference>
<keyword evidence="5" id="KW-1185">Reference proteome</keyword>
<comment type="similarity">
    <text evidence="1 3">Belongs to the short-chain dehydrogenases/reductases (SDR) family.</text>
</comment>
<dbReference type="OrthoDB" id="9786435at2"/>
<dbReference type="GO" id="GO:0016491">
    <property type="term" value="F:oxidoreductase activity"/>
    <property type="evidence" value="ECO:0007669"/>
    <property type="project" value="UniProtKB-KW"/>
</dbReference>
<dbReference type="RefSeq" id="WP_093252454.1">
    <property type="nucleotide sequence ID" value="NZ_FNGP01000004.1"/>
</dbReference>
<dbReference type="InterPro" id="IPR036291">
    <property type="entry name" value="NAD(P)-bd_dom_sf"/>
</dbReference>
<evidence type="ECO:0000256" key="3">
    <source>
        <dbReference type="RuleBase" id="RU000363"/>
    </source>
</evidence>
<dbReference type="Pfam" id="PF00106">
    <property type="entry name" value="adh_short"/>
    <property type="match status" value="1"/>
</dbReference>
<dbReference type="PANTHER" id="PTHR42879">
    <property type="entry name" value="3-OXOACYL-(ACYL-CARRIER-PROTEIN) REDUCTASE"/>
    <property type="match status" value="1"/>
</dbReference>
<dbReference type="InterPro" id="IPR020904">
    <property type="entry name" value="Sc_DH/Rdtase_CS"/>
</dbReference>
<dbReference type="GO" id="GO:0032787">
    <property type="term" value="P:monocarboxylic acid metabolic process"/>
    <property type="evidence" value="ECO:0007669"/>
    <property type="project" value="UniProtKB-ARBA"/>
</dbReference>
<dbReference type="InterPro" id="IPR050259">
    <property type="entry name" value="SDR"/>
</dbReference>